<dbReference type="SUPFAM" id="SSF53448">
    <property type="entry name" value="Nucleotide-diphospho-sugar transferases"/>
    <property type="match status" value="1"/>
</dbReference>
<organism evidence="4">
    <name type="scientific">Gymnodinialimonas phycosphaerae</name>
    <dbReference type="NCBI Taxonomy" id="2841589"/>
    <lineage>
        <taxon>Bacteria</taxon>
        <taxon>Pseudomonadati</taxon>
        <taxon>Pseudomonadota</taxon>
        <taxon>Alphaproteobacteria</taxon>
        <taxon>Rhodobacterales</taxon>
        <taxon>Paracoccaceae</taxon>
        <taxon>Gymnodinialimonas</taxon>
    </lineage>
</organism>
<proteinExistence type="predicted"/>
<dbReference type="Proteomes" id="UP000693972">
    <property type="component" value="Unassembled WGS sequence"/>
</dbReference>
<dbReference type="EMBL" id="CP078073">
    <property type="protein sequence ID" value="QXL86167.1"/>
    <property type="molecule type" value="Genomic_DNA"/>
</dbReference>
<feature type="active site" description="Proton acceptor" evidence="1">
    <location>
        <position position="247"/>
    </location>
</feature>
<dbReference type="RefSeq" id="WP_257893123.1">
    <property type="nucleotide sequence ID" value="NZ_JAIMBW010000001.1"/>
</dbReference>
<sequence length="574" mass="61478">MSLCVIPARGGSKRIPRKNVRPFFGKPMIVWSIEAALASNVFDHVIVTTDDPEIAEVARVAGAEVPFMRPANLSDDATPTVPVIAHAVDEAEALWGPQDFVCCLYATAPFVLPEDIRKARLLLDTTEADYAFPVTSFPFPIQRGVYLRDDGRMEMFHPEHALTRSQDLEEAYHDVGQFYWGRKAAWLAGKTLIGPDAAPLIIPRSRAQDIDTPEDWDRAEQLFAMFQHSRRKVLFRADAGRELGVGHVMRCLTLADEIDGQATFVCKDIDGHLEDVIAARGHVVHLLDAGLSAAEDAAAVAGLAQGHDLVVMDHYGLGADWSKAMPAPVMVLDDVADRAHDCAVLLDQNLGREASDYNGLVPDGAVRLIGPEYALLRPEFASYRTASLARRAEANGAVKRLLISLGGGDMQSVVTWILDVLRTVPGTQYLSIDIILGAAAKSPGVVQSAAEDLPCAVQIHSDVDNMAEHMAGADLMIGAGGSTSWERCALGLPVIVLPLADNQIPAVTAMAKAGMARAVKPHDDDALRAALEDLFDNPDQIVAMSAAAAAACDGKGAARVAAVLSDMLTAKANP</sequence>
<dbReference type="InterPro" id="IPR029044">
    <property type="entry name" value="Nucleotide-diphossugar_trans"/>
</dbReference>
<dbReference type="InterPro" id="IPR050793">
    <property type="entry name" value="CMP-NeuNAc_synthase"/>
</dbReference>
<dbReference type="InterPro" id="IPR020039">
    <property type="entry name" value="PseF"/>
</dbReference>
<feature type="binding site" evidence="2">
    <location>
        <position position="377"/>
    </location>
    <ligand>
        <name>substrate</name>
    </ligand>
</feature>
<dbReference type="CDD" id="cd02513">
    <property type="entry name" value="CMP-NeuAc_Synthase"/>
    <property type="match status" value="1"/>
</dbReference>
<evidence type="ECO:0000313" key="4">
    <source>
        <dbReference type="EMBL" id="QXL86167.1"/>
    </source>
</evidence>
<evidence type="ECO:0000256" key="2">
    <source>
        <dbReference type="PIRSR" id="PIRSR620023-2"/>
    </source>
</evidence>
<dbReference type="Gene3D" id="3.40.50.11190">
    <property type="match status" value="1"/>
</dbReference>
<feature type="domain" description="Glycosyl transferase family 28 C-terminal" evidence="3">
    <location>
        <begin position="457"/>
        <end position="550"/>
    </location>
</feature>
<keyword evidence="5" id="KW-1185">Reference proteome</keyword>
<name>A0A975YEA5_9RHOB</name>
<dbReference type="SUPFAM" id="SSF53756">
    <property type="entry name" value="UDP-Glycosyltransferase/glycogen phosphorylase"/>
    <property type="match status" value="1"/>
</dbReference>
<dbReference type="Gene3D" id="3.40.50.2000">
    <property type="entry name" value="Glycogen Phosphorylase B"/>
    <property type="match status" value="1"/>
</dbReference>
<dbReference type="Pfam" id="PF02348">
    <property type="entry name" value="CTP_transf_3"/>
    <property type="match status" value="1"/>
</dbReference>
<dbReference type="Pfam" id="PF04101">
    <property type="entry name" value="Glyco_tran_28_C"/>
    <property type="match status" value="1"/>
</dbReference>
<dbReference type="GO" id="GO:0008781">
    <property type="term" value="F:N-acylneuraminate cytidylyltransferase activity"/>
    <property type="evidence" value="ECO:0007669"/>
    <property type="project" value="TreeGrafter"/>
</dbReference>
<gene>
    <name evidence="4" type="primary">pseF</name>
    <name evidence="4" type="ORF">KUL25_11780</name>
</gene>
<dbReference type="NCBIfam" id="TIGR03584">
    <property type="entry name" value="PseF"/>
    <property type="match status" value="1"/>
</dbReference>
<reference evidence="4 5" key="1">
    <citation type="submission" date="2021-07" db="EMBL/GenBank/DDBJ databases">
        <title>Karlodiniumbacter phycospheric gen. nov., sp. nov., a phycosphere bacterium isolated from karlodinium veneficum.</title>
        <authorList>
            <person name="Peng Y."/>
            <person name="Jiang L."/>
            <person name="Lee J."/>
        </authorList>
    </citation>
    <scope>NUCLEOTIDE SEQUENCE</scope>
    <source>
        <strain evidence="4 5">N5</strain>
    </source>
</reference>
<evidence type="ECO:0000259" key="3">
    <source>
        <dbReference type="Pfam" id="PF04101"/>
    </source>
</evidence>
<dbReference type="EC" id="2.7.7.81" evidence="4"/>
<dbReference type="NCBIfam" id="TIGR03590">
    <property type="entry name" value="PseG"/>
    <property type="match status" value="1"/>
</dbReference>
<protein>
    <submittedName>
        <fullName evidence="4">Pseudaminic acid cytidylyltransferase</fullName>
        <ecNumber evidence="4">2.7.7.81</ecNumber>
    </submittedName>
</protein>
<dbReference type="InterPro" id="IPR020023">
    <property type="entry name" value="PseG"/>
</dbReference>
<evidence type="ECO:0000313" key="5">
    <source>
        <dbReference type="Proteomes" id="UP000693972"/>
    </source>
</evidence>
<keyword evidence="4" id="KW-0548">Nucleotidyltransferase</keyword>
<dbReference type="InterPro" id="IPR007235">
    <property type="entry name" value="Glyco_trans_28_C"/>
</dbReference>
<dbReference type="GO" id="GO:0016758">
    <property type="term" value="F:hexosyltransferase activity"/>
    <property type="evidence" value="ECO:0007669"/>
    <property type="project" value="InterPro"/>
</dbReference>
<keyword evidence="4" id="KW-0808">Transferase</keyword>
<dbReference type="PANTHER" id="PTHR21485">
    <property type="entry name" value="HAD SUPERFAMILY MEMBERS CMAS AND KDSC"/>
    <property type="match status" value="1"/>
</dbReference>
<dbReference type="Gene3D" id="3.90.550.10">
    <property type="entry name" value="Spore Coat Polysaccharide Biosynthesis Protein SpsA, Chain A"/>
    <property type="match status" value="1"/>
</dbReference>
<feature type="binding site" evidence="2">
    <location>
        <position position="486"/>
    </location>
    <ligand>
        <name>substrate</name>
    </ligand>
</feature>
<dbReference type="InterPro" id="IPR003329">
    <property type="entry name" value="Cytidylyl_trans"/>
</dbReference>
<dbReference type="AlphaFoldDB" id="A0A975YEA5"/>
<dbReference type="PANTHER" id="PTHR21485:SF6">
    <property type="entry name" value="N-ACYLNEURAMINATE CYTIDYLYLTRANSFERASE-RELATED"/>
    <property type="match status" value="1"/>
</dbReference>
<accession>A0A975YEA5</accession>
<dbReference type="EMBL" id="JAIMBW010000001">
    <property type="protein sequence ID" value="MBY4893444.1"/>
    <property type="molecule type" value="Genomic_DNA"/>
</dbReference>
<evidence type="ECO:0000256" key="1">
    <source>
        <dbReference type="PIRSR" id="PIRSR620023-1"/>
    </source>
</evidence>